<evidence type="ECO:0008006" key="3">
    <source>
        <dbReference type="Google" id="ProtNLM"/>
    </source>
</evidence>
<dbReference type="KEGG" id="pmar:B0X71_05395"/>
<gene>
    <name evidence="1" type="ORF">B0X71_05395</name>
</gene>
<evidence type="ECO:0000313" key="2">
    <source>
        <dbReference type="Proteomes" id="UP000188184"/>
    </source>
</evidence>
<dbReference type="InterPro" id="IPR036291">
    <property type="entry name" value="NAD(P)-bd_dom_sf"/>
</dbReference>
<protein>
    <recommendedName>
        <fullName evidence="3">Short-chain dehydrogenase</fullName>
    </recommendedName>
</protein>
<dbReference type="AlphaFoldDB" id="A0A1Q2KWI8"/>
<dbReference type="SUPFAM" id="SSF51735">
    <property type="entry name" value="NAD(P)-binding Rossmann-fold domains"/>
    <property type="match status" value="1"/>
</dbReference>
<sequence length="178" mass="19737">MNHALVIGGTGMLADVTRWLAEQGYHVSVVARNPDKMQPLRTAGDVHPVFADYTNTAELIAGIIEQIRQHGPIALVVAWVHSNAPHALPAVIRLIDETEEKWSLFQVLGSSWDQENIRKAVDVPATCRYHGIQLGFIVEEGQSRWLTNHEISAGVIEAIRTNAPISVIGTLEPWERRP</sequence>
<name>A0A1Q2KWI8_9BACL</name>
<organism evidence="1 2">
    <name type="scientific">Planococcus lenghuensis</name>
    <dbReference type="NCBI Taxonomy" id="2213202"/>
    <lineage>
        <taxon>Bacteria</taxon>
        <taxon>Bacillati</taxon>
        <taxon>Bacillota</taxon>
        <taxon>Bacilli</taxon>
        <taxon>Bacillales</taxon>
        <taxon>Caryophanaceae</taxon>
        <taxon>Planococcus</taxon>
    </lineage>
</organism>
<dbReference type="RefSeq" id="WP_077588468.1">
    <property type="nucleotide sequence ID" value="NZ_CP019640.1"/>
</dbReference>
<dbReference type="NCBIfam" id="NF006168">
    <property type="entry name" value="PRK08309.1"/>
    <property type="match status" value="1"/>
</dbReference>
<dbReference type="OrthoDB" id="7922774at2"/>
<proteinExistence type="predicted"/>
<evidence type="ECO:0000313" key="1">
    <source>
        <dbReference type="EMBL" id="AQQ52585.1"/>
    </source>
</evidence>
<dbReference type="Proteomes" id="UP000188184">
    <property type="component" value="Chromosome"/>
</dbReference>
<dbReference type="Gene3D" id="3.40.50.720">
    <property type="entry name" value="NAD(P)-binding Rossmann-like Domain"/>
    <property type="match status" value="1"/>
</dbReference>
<reference evidence="1 2" key="1">
    <citation type="submission" date="2017-02" db="EMBL/GenBank/DDBJ databases">
        <title>The complete genomic sequence of a novel cold adapted crude oil-degrading bacterium Planococcus qaidamina Y42.</title>
        <authorList>
            <person name="Yang R."/>
        </authorList>
    </citation>
    <scope>NUCLEOTIDE SEQUENCE [LARGE SCALE GENOMIC DNA]</scope>
    <source>
        <strain evidence="1 2">Y42</strain>
    </source>
</reference>
<accession>A0A1Q2KWI8</accession>
<dbReference type="EMBL" id="CP019640">
    <property type="protein sequence ID" value="AQQ52585.1"/>
    <property type="molecule type" value="Genomic_DNA"/>
</dbReference>
<keyword evidence="2" id="KW-1185">Reference proteome</keyword>